<reference evidence="7 9" key="2">
    <citation type="journal article" date="2014" name="PLoS Genet.">
        <title>Phylogenetically driven sequencing of extremely halophilic archaea reveals strategies for static and dynamic osmo-response.</title>
        <authorList>
            <person name="Becker E.A."/>
            <person name="Seitzer P.M."/>
            <person name="Tritt A."/>
            <person name="Larsen D."/>
            <person name="Krusor M."/>
            <person name="Yao A.I."/>
            <person name="Wu D."/>
            <person name="Madern D."/>
            <person name="Eisen J.A."/>
            <person name="Darling A.E."/>
            <person name="Facciotti M.T."/>
        </authorList>
    </citation>
    <scope>NUCLEOTIDE SEQUENCE [LARGE SCALE GENOMIC DNA]</scope>
    <source>
        <strain evidence="7">B3</strain>
        <strain evidence="9">DSM 18796 / CECT 7217 / JCM 14584 / KCTC 4019 / B3</strain>
    </source>
</reference>
<dbReference type="EMBL" id="CP002064">
    <property type="protein sequence ID" value="ADJ17150.1"/>
    <property type="molecule type" value="Genomic_DNA"/>
</dbReference>
<dbReference type="SMART" id="SM00346">
    <property type="entry name" value="HTH_ICLR"/>
    <property type="match status" value="1"/>
</dbReference>
<dbReference type="Gene3D" id="1.10.10.10">
    <property type="entry name" value="Winged helix-like DNA-binding domain superfamily/Winged helix DNA-binding domain"/>
    <property type="match status" value="1"/>
</dbReference>
<evidence type="ECO:0000256" key="3">
    <source>
        <dbReference type="ARBA" id="ARBA00023163"/>
    </source>
</evidence>
<keyword evidence="1" id="KW-0805">Transcription regulation</keyword>
<gene>
    <name evidence="6" type="ordered locus">HacjB3_19063</name>
    <name evidence="7" type="ORF">C497_00360</name>
</gene>
<keyword evidence="9" id="KW-1185">Reference proteome</keyword>
<dbReference type="Pfam" id="PF09339">
    <property type="entry name" value="HTH_IclR"/>
    <property type="match status" value="1"/>
</dbReference>
<keyword evidence="3" id="KW-0804">Transcription</keyword>
<dbReference type="PANTHER" id="PTHR30136:SF35">
    <property type="entry name" value="HTH-TYPE TRANSCRIPTIONAL REGULATOR RV1719"/>
    <property type="match status" value="1"/>
</dbReference>
<evidence type="ECO:0000313" key="6">
    <source>
        <dbReference type="EMBL" id="ADJ17150.1"/>
    </source>
</evidence>
<evidence type="ECO:0000313" key="9">
    <source>
        <dbReference type="Proteomes" id="UP000011645"/>
    </source>
</evidence>
<dbReference type="Gene3D" id="3.30.450.40">
    <property type="match status" value="1"/>
</dbReference>
<dbReference type="EMBL" id="AOHV01000002">
    <property type="protein sequence ID" value="ELY41695.1"/>
    <property type="molecule type" value="Genomic_DNA"/>
</dbReference>
<dbReference type="PANTHER" id="PTHR30136">
    <property type="entry name" value="HELIX-TURN-HELIX TRANSCRIPTIONAL REGULATOR, ICLR FAMILY"/>
    <property type="match status" value="1"/>
</dbReference>
<evidence type="ECO:0000259" key="4">
    <source>
        <dbReference type="PROSITE" id="PS51077"/>
    </source>
</evidence>
<protein>
    <submittedName>
        <fullName evidence="6">Transcriptional regulator, IclR family protein</fullName>
    </submittedName>
</protein>
<dbReference type="PATRIC" id="fig|795797.18.peg.3686"/>
<feature type="domain" description="HTH iclR-type" evidence="4">
    <location>
        <begin position="1"/>
        <end position="57"/>
    </location>
</feature>
<dbReference type="HOGENOM" id="CLU_062618_6_3_2"/>
<evidence type="ECO:0000313" key="8">
    <source>
        <dbReference type="Proteomes" id="UP000000390"/>
    </source>
</evidence>
<dbReference type="Pfam" id="PF01614">
    <property type="entry name" value="IclR_C"/>
    <property type="match status" value="1"/>
</dbReference>
<geneLocation type="plasmid" evidence="6 8">
    <name>2</name>
</geneLocation>
<evidence type="ECO:0000259" key="5">
    <source>
        <dbReference type="PROSITE" id="PS51078"/>
    </source>
</evidence>
<dbReference type="InterPro" id="IPR011991">
    <property type="entry name" value="ArsR-like_HTH"/>
</dbReference>
<dbReference type="InterPro" id="IPR005471">
    <property type="entry name" value="Tscrpt_reg_IclR_N"/>
</dbReference>
<dbReference type="InterPro" id="IPR014757">
    <property type="entry name" value="Tscrpt_reg_IclR_C"/>
</dbReference>
<dbReference type="InterPro" id="IPR036388">
    <property type="entry name" value="WH-like_DNA-bd_sf"/>
</dbReference>
<dbReference type="InterPro" id="IPR036390">
    <property type="entry name" value="WH_DNA-bd_sf"/>
</dbReference>
<dbReference type="eggNOG" id="arCOG02798">
    <property type="taxonomic scope" value="Archaea"/>
</dbReference>
<dbReference type="PROSITE" id="PS51077">
    <property type="entry name" value="HTH_ICLR"/>
    <property type="match status" value="1"/>
</dbReference>
<evidence type="ECO:0000313" key="7">
    <source>
        <dbReference type="EMBL" id="ELY41695.1"/>
    </source>
</evidence>
<dbReference type="SUPFAM" id="SSF46785">
    <property type="entry name" value="Winged helix' DNA-binding domain"/>
    <property type="match status" value="1"/>
</dbReference>
<dbReference type="Proteomes" id="UP000000390">
    <property type="component" value="Plasmid 2"/>
</dbReference>
<dbReference type="Proteomes" id="UP000011645">
    <property type="component" value="Unassembled WGS sequence"/>
</dbReference>
<dbReference type="GO" id="GO:0003677">
    <property type="term" value="F:DNA binding"/>
    <property type="evidence" value="ECO:0007669"/>
    <property type="project" value="UniProtKB-KW"/>
</dbReference>
<evidence type="ECO:0000256" key="2">
    <source>
        <dbReference type="ARBA" id="ARBA00023125"/>
    </source>
</evidence>
<dbReference type="PROSITE" id="PS51078">
    <property type="entry name" value="ICLR_ED"/>
    <property type="match status" value="1"/>
</dbReference>
<dbReference type="CDD" id="cd00090">
    <property type="entry name" value="HTH_ARSR"/>
    <property type="match status" value="1"/>
</dbReference>
<dbReference type="InterPro" id="IPR029016">
    <property type="entry name" value="GAF-like_dom_sf"/>
</dbReference>
<keyword evidence="6" id="KW-0614">Plasmid</keyword>
<reference evidence="6 8" key="1">
    <citation type="journal article" date="2010" name="J. Bacteriol.">
        <title>Complete genome sequence of Halalkalicoccus jeotgali B3(T), an extremely halophilic archaeon.</title>
        <authorList>
            <person name="Roh S.W."/>
            <person name="Nam Y.D."/>
            <person name="Nam S.H."/>
            <person name="Choi S.H."/>
            <person name="Park H.S."/>
            <person name="Bae J.W."/>
        </authorList>
    </citation>
    <scope>NUCLEOTIDE SEQUENCE [LARGE SCALE GENOMIC DNA]</scope>
    <source>
        <strain evidence="6">B3</strain>
        <strain evidence="8">DSM 18796 / CECT 7217 / JCM 14584 / KCTC 4019 / B3</strain>
        <plasmid evidence="8">2</plasmid>
    </source>
</reference>
<dbReference type="GO" id="GO:0045892">
    <property type="term" value="P:negative regulation of DNA-templated transcription"/>
    <property type="evidence" value="ECO:0007669"/>
    <property type="project" value="TreeGrafter"/>
</dbReference>
<keyword evidence="2" id="KW-0238">DNA-binding</keyword>
<dbReference type="OrthoDB" id="14763at2157"/>
<organism evidence="6 8">
    <name type="scientific">Halalkalicoccus jeotgali (strain DSM 18796 / CECT 7217 / JCM 14584 / KCTC 4019 / B3)</name>
    <dbReference type="NCBI Taxonomy" id="795797"/>
    <lineage>
        <taxon>Archaea</taxon>
        <taxon>Methanobacteriati</taxon>
        <taxon>Methanobacteriota</taxon>
        <taxon>Stenosarchaea group</taxon>
        <taxon>Halobacteria</taxon>
        <taxon>Halobacteriales</taxon>
        <taxon>Halococcaceae</taxon>
        <taxon>Halalkalicoccus</taxon>
    </lineage>
</organism>
<dbReference type="GO" id="GO:0003700">
    <property type="term" value="F:DNA-binding transcription factor activity"/>
    <property type="evidence" value="ECO:0007669"/>
    <property type="project" value="TreeGrafter"/>
</dbReference>
<sequence length="258" mass="28530">MERAFSVIRALRELDGAGVTELSKRLDMSKSGVHKQLTTLVEEGYVTKARDEYRLSFKFIADGEYVKNNSSFYDVGAPETDDLANESGDFAHLVAMERKDAYCVYVAEGDNAVATDVNVGDWISLHSSAAGKAILSELPDEYRERVIKQELPPKTEFTITDETELAQELDEIQANGVAFEDQENVRGMRSVGAPILSSDGDVLGAVAVSGPLSLLTDDRFRNDLPGLVRQTKNFIEVKVLLESRESIEEGSHVPKDFY</sequence>
<name>D8JCP3_HALJB</name>
<feature type="domain" description="IclR-ED" evidence="5">
    <location>
        <begin position="58"/>
        <end position="241"/>
    </location>
</feature>
<proteinExistence type="predicted"/>
<accession>D8JCP3</accession>
<dbReference type="SUPFAM" id="SSF55781">
    <property type="entry name" value="GAF domain-like"/>
    <property type="match status" value="1"/>
</dbReference>
<evidence type="ECO:0000256" key="1">
    <source>
        <dbReference type="ARBA" id="ARBA00023015"/>
    </source>
</evidence>
<dbReference type="AlphaFoldDB" id="D8JCP3"/>
<dbReference type="InterPro" id="IPR050707">
    <property type="entry name" value="HTH_MetabolicPath_Reg"/>
</dbReference>
<dbReference type="KEGG" id="hje:HacjB3_19063"/>